<feature type="region of interest" description="Disordered" evidence="1">
    <location>
        <begin position="1"/>
        <end position="33"/>
    </location>
</feature>
<name>A0AAV1B646_VICFA</name>
<dbReference type="Proteomes" id="UP001157006">
    <property type="component" value="Chromosome 6"/>
</dbReference>
<dbReference type="PANTHER" id="PTHR33177:SF74">
    <property type="entry name" value="PROTEIN GL2-INTERACTING REPRESSOR 1"/>
    <property type="match status" value="1"/>
</dbReference>
<protein>
    <recommendedName>
        <fullName evidence="2">GIR1-like zinc ribbon domain-containing protein</fullName>
    </recommendedName>
</protein>
<proteinExistence type="predicted"/>
<reference evidence="3 4" key="1">
    <citation type="submission" date="2023-01" db="EMBL/GenBank/DDBJ databases">
        <authorList>
            <person name="Kreplak J."/>
        </authorList>
    </citation>
    <scope>NUCLEOTIDE SEQUENCE [LARGE SCALE GENOMIC DNA]</scope>
</reference>
<sequence length="109" mass="11836">MDSRRLNMESPPAPQAMAASSSPPNSSSSSISYTSDLTCELSLLLPTEEGKETNGPTIIKAMALVGCPRCFLYVMSSEENPKCPKCNCTSFLDILASLEEYEDFNCINN</sequence>
<dbReference type="Pfam" id="PF24747">
    <property type="entry name" value="Zn-ribbon_GIR1"/>
    <property type="match status" value="1"/>
</dbReference>
<evidence type="ECO:0000313" key="4">
    <source>
        <dbReference type="Proteomes" id="UP001157006"/>
    </source>
</evidence>
<feature type="compositionally biased region" description="Low complexity" evidence="1">
    <location>
        <begin position="15"/>
        <end position="33"/>
    </location>
</feature>
<gene>
    <name evidence="3" type="ORF">VFH_VI020840</name>
</gene>
<dbReference type="InterPro" id="IPR055281">
    <property type="entry name" value="GIR1-2/SIED1"/>
</dbReference>
<dbReference type="PANTHER" id="PTHR33177">
    <property type="entry name" value="PUTATIVE-RELATED"/>
    <property type="match status" value="1"/>
</dbReference>
<accession>A0AAV1B646</accession>
<evidence type="ECO:0000259" key="2">
    <source>
        <dbReference type="Pfam" id="PF24747"/>
    </source>
</evidence>
<evidence type="ECO:0000256" key="1">
    <source>
        <dbReference type="SAM" id="MobiDB-lite"/>
    </source>
</evidence>
<evidence type="ECO:0000313" key="3">
    <source>
        <dbReference type="EMBL" id="CAI8616262.1"/>
    </source>
</evidence>
<feature type="domain" description="GIR1-like zinc ribbon" evidence="2">
    <location>
        <begin position="61"/>
        <end position="95"/>
    </location>
</feature>
<dbReference type="InterPro" id="IPR056440">
    <property type="entry name" value="Zn-ribbon_GIR1"/>
</dbReference>
<dbReference type="AlphaFoldDB" id="A0AAV1B646"/>
<dbReference type="EMBL" id="OX451741">
    <property type="protein sequence ID" value="CAI8616262.1"/>
    <property type="molecule type" value="Genomic_DNA"/>
</dbReference>
<keyword evidence="4" id="KW-1185">Reference proteome</keyword>
<organism evidence="3 4">
    <name type="scientific">Vicia faba</name>
    <name type="common">Broad bean</name>
    <name type="synonym">Faba vulgaris</name>
    <dbReference type="NCBI Taxonomy" id="3906"/>
    <lineage>
        <taxon>Eukaryota</taxon>
        <taxon>Viridiplantae</taxon>
        <taxon>Streptophyta</taxon>
        <taxon>Embryophyta</taxon>
        <taxon>Tracheophyta</taxon>
        <taxon>Spermatophyta</taxon>
        <taxon>Magnoliopsida</taxon>
        <taxon>eudicotyledons</taxon>
        <taxon>Gunneridae</taxon>
        <taxon>Pentapetalae</taxon>
        <taxon>rosids</taxon>
        <taxon>fabids</taxon>
        <taxon>Fabales</taxon>
        <taxon>Fabaceae</taxon>
        <taxon>Papilionoideae</taxon>
        <taxon>50 kb inversion clade</taxon>
        <taxon>NPAAA clade</taxon>
        <taxon>Hologalegina</taxon>
        <taxon>IRL clade</taxon>
        <taxon>Fabeae</taxon>
        <taxon>Vicia</taxon>
    </lineage>
</organism>